<dbReference type="AlphaFoldDB" id="A0A066WS45"/>
<evidence type="ECO:0000256" key="1">
    <source>
        <dbReference type="SAM" id="SignalP"/>
    </source>
</evidence>
<accession>A0A066WS45</accession>
<evidence type="ECO:0000313" key="2">
    <source>
        <dbReference type="EMBL" id="KDN55388.1"/>
    </source>
</evidence>
<dbReference type="Proteomes" id="UP000027064">
    <property type="component" value="Unassembled WGS sequence"/>
</dbReference>
<evidence type="ECO:0008006" key="4">
    <source>
        <dbReference type="Google" id="ProtNLM"/>
    </source>
</evidence>
<feature type="signal peptide" evidence="1">
    <location>
        <begin position="1"/>
        <end position="18"/>
    </location>
</feature>
<dbReference type="InterPro" id="IPR026341">
    <property type="entry name" value="T9SS_type_B"/>
</dbReference>
<protein>
    <recommendedName>
        <fullName evidence="4">T9SS type B sorting domain-containing protein</fullName>
    </recommendedName>
</protein>
<keyword evidence="3" id="KW-1185">Reference proteome</keyword>
<dbReference type="eggNOG" id="COG4935">
    <property type="taxonomic scope" value="Bacteria"/>
</dbReference>
<dbReference type="NCBIfam" id="TIGR04131">
    <property type="entry name" value="Bac_Flav_CTERM"/>
    <property type="match status" value="1"/>
</dbReference>
<proteinExistence type="predicted"/>
<comment type="caution">
    <text evidence="2">The sequence shown here is derived from an EMBL/GenBank/DDBJ whole genome shotgun (WGS) entry which is preliminary data.</text>
</comment>
<sequence length="790" mass="88544">MKQINLLVYILFPLFAFSQDLSVNYEVYDQSFGKIANSNKRVATSNFEFCDTDSDGIISINVEELKNYALDNHSLQVSGESGVYIGTDLGRIHLVTDLMTNPTLKNVCINLGFALVDIAYNQNGDMYVCNAKNIYKINKTDCTIENVHSFNTISGINSLSFDRQSNIYLGGSSSVVYRLNNGNYNQLNVWNDFGTGRPAGDFVMFGDKMYIAWSLNGNCLLYQVTVDNNMNYVSHRVLGNLPINTFGLASELGSLYGVASTELFRININSNSISNETILMNNGLAGAWWGAAGINEAVAFDVKVYETVVDAQNQVNALPSGWKNTIAGGQTVYVVIKNSVNQQSEIVPVDIKIRIAPSFTTPENIVHCESDTNASLFNINGTVSEIIGSQTNVDVSFHESEVDAMNDRNPLPDLYSISGKYKKVYFRVTNSIAGCFSVSSFDLIINDSPIFTIPNDITICDVFPFDLNLKALESKIVGNQSNVQVTFYESDIDALNNSNPLPNIYIVNSSSNPIYFRVTDVLTGCFSMSKFGFKTNLRPAFSKPKDIIVCQTQNSDNYLDDLDNKIQEILNGQNSTNFIVSFYKSHDDASNKINEITFPYNINENDDEIFFRIENSLTSCFNISSFFIYLRAESQNANIPFSVKTSDWKSERNEIEIIASGNYEYSMDGLTYQDDPVFKDLLPGEYQIFIRDKESCSVISEDVFLMMYRNFFTPNGDGINDYWNIIGSSSSSNIKIMIYDRYGKLIKNLNGNSLGWDGTFNNNPMPSSDYWFELITEQGKKLKGHFSLKR</sequence>
<organism evidence="2 3">
    <name type="scientific">Flavobacterium seoulense</name>
    <dbReference type="NCBI Taxonomy" id="1492738"/>
    <lineage>
        <taxon>Bacteria</taxon>
        <taxon>Pseudomonadati</taxon>
        <taxon>Bacteroidota</taxon>
        <taxon>Flavobacteriia</taxon>
        <taxon>Flavobacteriales</taxon>
        <taxon>Flavobacteriaceae</taxon>
        <taxon>Flavobacterium</taxon>
    </lineage>
</organism>
<gene>
    <name evidence="2" type="ORF">FEM21_15150</name>
</gene>
<reference evidence="2 3" key="1">
    <citation type="submission" date="2014-05" db="EMBL/GenBank/DDBJ databases">
        <title>Genome Sequence of Flavobacterium sp. EM1321.</title>
        <authorList>
            <person name="Shin S.-K."/>
            <person name="Yi H."/>
        </authorList>
    </citation>
    <scope>NUCLEOTIDE SEQUENCE [LARGE SCALE GENOMIC DNA]</scope>
    <source>
        <strain evidence="2 3">EM1321</strain>
    </source>
</reference>
<dbReference type="EMBL" id="JNCA01000014">
    <property type="protein sequence ID" value="KDN55388.1"/>
    <property type="molecule type" value="Genomic_DNA"/>
</dbReference>
<dbReference type="STRING" id="1492738.FEM21_15150"/>
<dbReference type="SUPFAM" id="SSF63829">
    <property type="entry name" value="Calcium-dependent phosphotriesterase"/>
    <property type="match status" value="1"/>
</dbReference>
<dbReference type="PATRIC" id="fig|1492738.3.peg.1507"/>
<keyword evidence="1" id="KW-0732">Signal</keyword>
<evidence type="ECO:0000313" key="3">
    <source>
        <dbReference type="Proteomes" id="UP000027064"/>
    </source>
</evidence>
<dbReference type="Pfam" id="PF13585">
    <property type="entry name" value="CHU_C"/>
    <property type="match status" value="1"/>
</dbReference>
<feature type="chain" id="PRO_5001634090" description="T9SS type B sorting domain-containing protein" evidence="1">
    <location>
        <begin position="19"/>
        <end position="790"/>
    </location>
</feature>
<name>A0A066WS45_9FLAO</name>